<dbReference type="Proteomes" id="UP000326202">
    <property type="component" value="Chromosome"/>
</dbReference>
<sequence length="101" mass="11953">MAIRELDTETLARAAKDYAAWFLRDEGRMNRDWVMLQFYNFTYKDEFDFLAAEIRQHLGPAALADFDDRIAKLRADHPRSDEVFHRLLEEKRPAGYMPKEG</sequence>
<organism evidence="1 2">
    <name type="scientific">Hypericibacter terrae</name>
    <dbReference type="NCBI Taxonomy" id="2602015"/>
    <lineage>
        <taxon>Bacteria</taxon>
        <taxon>Pseudomonadati</taxon>
        <taxon>Pseudomonadota</taxon>
        <taxon>Alphaproteobacteria</taxon>
        <taxon>Rhodospirillales</taxon>
        <taxon>Dongiaceae</taxon>
        <taxon>Hypericibacter</taxon>
    </lineage>
</organism>
<dbReference type="EMBL" id="CP042906">
    <property type="protein sequence ID" value="QEX18491.1"/>
    <property type="molecule type" value="Genomic_DNA"/>
</dbReference>
<protein>
    <submittedName>
        <fullName evidence="1">Uncharacterized protein</fullName>
    </submittedName>
</protein>
<name>A0A5J6MMS1_9PROT</name>
<evidence type="ECO:0000313" key="1">
    <source>
        <dbReference type="EMBL" id="QEX18491.1"/>
    </source>
</evidence>
<gene>
    <name evidence="1" type="ORF">FRZ44_37980</name>
</gene>
<evidence type="ECO:0000313" key="2">
    <source>
        <dbReference type="Proteomes" id="UP000326202"/>
    </source>
</evidence>
<accession>A0A5J6MMS1</accession>
<proteinExistence type="predicted"/>
<keyword evidence="2" id="KW-1185">Reference proteome</keyword>
<dbReference type="RefSeq" id="WP_151178644.1">
    <property type="nucleotide sequence ID" value="NZ_CP042906.1"/>
</dbReference>
<dbReference type="AlphaFoldDB" id="A0A5J6MMS1"/>
<dbReference type="KEGG" id="htq:FRZ44_37980"/>
<reference evidence="1 2" key="1">
    <citation type="submission" date="2019-08" db="EMBL/GenBank/DDBJ databases">
        <title>Hyperibacter terrae gen. nov., sp. nov. and Hyperibacter viscosus sp. nov., two new members in the family Rhodospirillaceae isolated from the rhizosphere of Hypericum perforatum.</title>
        <authorList>
            <person name="Noviana Z."/>
        </authorList>
    </citation>
    <scope>NUCLEOTIDE SEQUENCE [LARGE SCALE GENOMIC DNA]</scope>
    <source>
        <strain evidence="1 2">R5913</strain>
    </source>
</reference>